<accession>A0AAF0UHW1</accession>
<dbReference type="GO" id="GO:0004523">
    <property type="term" value="F:RNA-DNA hybrid ribonuclease activity"/>
    <property type="evidence" value="ECO:0007669"/>
    <property type="project" value="InterPro"/>
</dbReference>
<sequence length="512" mass="59067">MPIHILSAISPPSTTLKQIQSILPDFFWGWREDKKKYHWSSWKNLSLPYDEGGIGVRQMSDICQAFQFKHWWIFRTKQTLWGDFLRAKYCQRSNPISKKWDTGESQAWKLLMRNKHRVEKHIQWKIRNGSSSFWWDNWLGIGSLAQFTTTSHRFDNETIADFTTNGQWNVDKLNQIAPQIHLHKILSTHLQLQHTSTDQAVWNLNANGLFTISSAWDIIREKRTKTKFNSYTWNRNIPFKCSFLLWRTIRGKIPTNEKLASFGIEPSECYCCHSPGADTIDHIFNSGNLAKNVWKFFAIPLGIPTDFLPLRSMIMSLCKLLENCIHDSKVTPVQWIKPPENWVKLNTDGSALNNPGSIGAGGVLRNHMGELLLAFSIPLGEGTNDQAEVEAALFGLTWCAQLNYNKVILEVDSQLLVDCFLNKKIIPWSISSQMQRLQQLSSNFPQIKCIHTLREANFVADTLSKHSHQLTSQMIYFNTQQLPKTAATYLQQDMAGMASFRRRKLKRIKEPP</sequence>
<dbReference type="PANTHER" id="PTHR47723">
    <property type="entry name" value="OS05G0353850 PROTEIN"/>
    <property type="match status" value="1"/>
</dbReference>
<evidence type="ECO:0000313" key="3">
    <source>
        <dbReference type="Proteomes" id="UP001234989"/>
    </source>
</evidence>
<dbReference type="InterPro" id="IPR053151">
    <property type="entry name" value="RNase_H-like"/>
</dbReference>
<dbReference type="CDD" id="cd06222">
    <property type="entry name" value="RNase_H_like"/>
    <property type="match status" value="1"/>
</dbReference>
<dbReference type="InterPro" id="IPR036397">
    <property type="entry name" value="RNaseH_sf"/>
</dbReference>
<protein>
    <recommendedName>
        <fullName evidence="1">RNase H type-1 domain-containing protein</fullName>
    </recommendedName>
</protein>
<dbReference type="PANTHER" id="PTHR47723:SF7">
    <property type="entry name" value="RNASE H FAMILY PROTEIN"/>
    <property type="match status" value="1"/>
</dbReference>
<proteinExistence type="predicted"/>
<dbReference type="Gene3D" id="3.30.420.10">
    <property type="entry name" value="Ribonuclease H-like superfamily/Ribonuclease H"/>
    <property type="match status" value="1"/>
</dbReference>
<dbReference type="EMBL" id="CP133620">
    <property type="protein sequence ID" value="WMV45629.1"/>
    <property type="molecule type" value="Genomic_DNA"/>
</dbReference>
<reference evidence="2" key="1">
    <citation type="submission" date="2023-08" db="EMBL/GenBank/DDBJ databases">
        <title>A de novo genome assembly of Solanum verrucosum Schlechtendal, a Mexican diploid species geographically isolated from the other diploid A-genome species in potato relatives.</title>
        <authorList>
            <person name="Hosaka K."/>
        </authorList>
    </citation>
    <scope>NUCLEOTIDE SEQUENCE</scope>
    <source>
        <tissue evidence="2">Young leaves</tissue>
    </source>
</reference>
<dbReference type="InterPro" id="IPR026960">
    <property type="entry name" value="RVT-Znf"/>
</dbReference>
<dbReference type="InterPro" id="IPR044730">
    <property type="entry name" value="RNase_H-like_dom_plant"/>
</dbReference>
<dbReference type="PROSITE" id="PS50879">
    <property type="entry name" value="RNASE_H_1"/>
    <property type="match status" value="1"/>
</dbReference>
<organism evidence="2 3">
    <name type="scientific">Solanum verrucosum</name>
    <dbReference type="NCBI Taxonomy" id="315347"/>
    <lineage>
        <taxon>Eukaryota</taxon>
        <taxon>Viridiplantae</taxon>
        <taxon>Streptophyta</taxon>
        <taxon>Embryophyta</taxon>
        <taxon>Tracheophyta</taxon>
        <taxon>Spermatophyta</taxon>
        <taxon>Magnoliopsida</taxon>
        <taxon>eudicotyledons</taxon>
        <taxon>Gunneridae</taxon>
        <taxon>Pentapetalae</taxon>
        <taxon>asterids</taxon>
        <taxon>lamiids</taxon>
        <taxon>Solanales</taxon>
        <taxon>Solanaceae</taxon>
        <taxon>Solanoideae</taxon>
        <taxon>Solaneae</taxon>
        <taxon>Solanum</taxon>
    </lineage>
</organism>
<evidence type="ECO:0000313" key="2">
    <source>
        <dbReference type="EMBL" id="WMV45629.1"/>
    </source>
</evidence>
<dbReference type="Pfam" id="PF13456">
    <property type="entry name" value="RVT_3"/>
    <property type="match status" value="1"/>
</dbReference>
<dbReference type="AlphaFoldDB" id="A0AAF0UHW1"/>
<gene>
    <name evidence="2" type="ORF">MTR67_039014</name>
</gene>
<dbReference type="InterPro" id="IPR002156">
    <property type="entry name" value="RNaseH_domain"/>
</dbReference>
<name>A0AAF0UHW1_SOLVR</name>
<dbReference type="Pfam" id="PF13966">
    <property type="entry name" value="zf-RVT"/>
    <property type="match status" value="1"/>
</dbReference>
<evidence type="ECO:0000259" key="1">
    <source>
        <dbReference type="PROSITE" id="PS50879"/>
    </source>
</evidence>
<dbReference type="InterPro" id="IPR012337">
    <property type="entry name" value="RNaseH-like_sf"/>
</dbReference>
<keyword evidence="3" id="KW-1185">Reference proteome</keyword>
<dbReference type="Proteomes" id="UP001234989">
    <property type="component" value="Chromosome 9"/>
</dbReference>
<dbReference type="GO" id="GO:0003676">
    <property type="term" value="F:nucleic acid binding"/>
    <property type="evidence" value="ECO:0007669"/>
    <property type="project" value="InterPro"/>
</dbReference>
<feature type="domain" description="RNase H type-1" evidence="1">
    <location>
        <begin position="339"/>
        <end position="476"/>
    </location>
</feature>
<dbReference type="SUPFAM" id="SSF53098">
    <property type="entry name" value="Ribonuclease H-like"/>
    <property type="match status" value="1"/>
</dbReference>